<comment type="caution">
    <text evidence="1">The sequence shown here is derived from an EMBL/GenBank/DDBJ whole genome shotgun (WGS) entry which is preliminary data.</text>
</comment>
<protein>
    <submittedName>
        <fullName evidence="1">Uncharacterized protein</fullName>
    </submittedName>
</protein>
<dbReference type="EMBL" id="JBHUOV010000001">
    <property type="protein sequence ID" value="MFD2822328.1"/>
    <property type="molecule type" value="Genomic_DNA"/>
</dbReference>
<proteinExistence type="predicted"/>
<dbReference type="RefSeq" id="WP_379897678.1">
    <property type="nucleotide sequence ID" value="NZ_JBHUOV010000001.1"/>
</dbReference>
<keyword evidence="2" id="KW-1185">Reference proteome</keyword>
<reference evidence="2" key="1">
    <citation type="journal article" date="2019" name="Int. J. Syst. Evol. Microbiol.">
        <title>The Global Catalogue of Microorganisms (GCM) 10K type strain sequencing project: providing services to taxonomists for standard genome sequencing and annotation.</title>
        <authorList>
            <consortium name="The Broad Institute Genomics Platform"/>
            <consortium name="The Broad Institute Genome Sequencing Center for Infectious Disease"/>
            <person name="Wu L."/>
            <person name="Ma J."/>
        </authorList>
    </citation>
    <scope>NUCLEOTIDE SEQUENCE [LARGE SCALE GENOMIC DNA]</scope>
    <source>
        <strain evidence="2">KCTC 32141</strain>
    </source>
</reference>
<name>A0ABW5WHW4_9FLAO</name>
<dbReference type="Proteomes" id="UP001597533">
    <property type="component" value="Unassembled WGS sequence"/>
</dbReference>
<evidence type="ECO:0000313" key="2">
    <source>
        <dbReference type="Proteomes" id="UP001597533"/>
    </source>
</evidence>
<organism evidence="1 2">
    <name type="scientific">Lacinutrix iliipiscaria</name>
    <dbReference type="NCBI Taxonomy" id="1230532"/>
    <lineage>
        <taxon>Bacteria</taxon>
        <taxon>Pseudomonadati</taxon>
        <taxon>Bacteroidota</taxon>
        <taxon>Flavobacteriia</taxon>
        <taxon>Flavobacteriales</taxon>
        <taxon>Flavobacteriaceae</taxon>
        <taxon>Lacinutrix</taxon>
    </lineage>
</organism>
<accession>A0ABW5WHW4</accession>
<sequence>MKNILRIFLLAALIFVASKVLFSDFSINKSENKTAIVVADNK</sequence>
<gene>
    <name evidence="1" type="ORF">ACFS5M_01525</name>
</gene>
<evidence type="ECO:0000313" key="1">
    <source>
        <dbReference type="EMBL" id="MFD2822328.1"/>
    </source>
</evidence>